<feature type="compositionally biased region" description="Polar residues" evidence="1">
    <location>
        <begin position="11"/>
        <end position="26"/>
    </location>
</feature>
<proteinExistence type="predicted"/>
<dbReference type="Proteomes" id="UP000237441">
    <property type="component" value="Unassembled WGS sequence"/>
</dbReference>
<evidence type="ECO:0000313" key="2">
    <source>
        <dbReference type="EMBL" id="PQK18114.1"/>
    </source>
</evidence>
<feature type="region of interest" description="Disordered" evidence="1">
    <location>
        <begin position="1"/>
        <end position="26"/>
    </location>
</feature>
<sequence length="127" mass="13006">MGNPSRASLAPSISTTRIENTSKFSRNNVHARAGSADPCNPASSLRVFISQAPTAVADGASPALTNNKGGKMGGFSEAPPSARRPATSLSVSVQSVVASQIATRTRQSSLVAAICHTAAKLTKDRLS</sequence>
<dbReference type="EMBL" id="JRHA01000012">
    <property type="protein sequence ID" value="PQK18114.1"/>
    <property type="molecule type" value="Genomic_DNA"/>
</dbReference>
<evidence type="ECO:0000256" key="1">
    <source>
        <dbReference type="SAM" id="MobiDB-lite"/>
    </source>
</evidence>
<evidence type="ECO:0000313" key="3">
    <source>
        <dbReference type="Proteomes" id="UP000237441"/>
    </source>
</evidence>
<protein>
    <submittedName>
        <fullName evidence="2">Uncharacterized protein</fullName>
    </submittedName>
</protein>
<accession>A0A2S7YQ72</accession>
<name>A0A2S7YQ72_BEABA</name>
<organism evidence="2 3">
    <name type="scientific">Beauveria bassiana</name>
    <name type="common">White muscardine disease fungus</name>
    <name type="synonym">Tritirachium shiotae</name>
    <dbReference type="NCBI Taxonomy" id="176275"/>
    <lineage>
        <taxon>Eukaryota</taxon>
        <taxon>Fungi</taxon>
        <taxon>Dikarya</taxon>
        <taxon>Ascomycota</taxon>
        <taxon>Pezizomycotina</taxon>
        <taxon>Sordariomycetes</taxon>
        <taxon>Hypocreomycetidae</taxon>
        <taxon>Hypocreales</taxon>
        <taxon>Cordycipitaceae</taxon>
        <taxon>Beauveria</taxon>
    </lineage>
</organism>
<reference evidence="2 3" key="1">
    <citation type="submission" date="2016-07" db="EMBL/GenBank/DDBJ databases">
        <title>Comparative genomics of the entomopathogenic fungus Beauveria bassiana.</title>
        <authorList>
            <person name="Valero Jimenez C.A."/>
            <person name="Zwaan B.J."/>
            <person name="Van Kan J.A."/>
            <person name="Takken W."/>
            <person name="Debets A.J."/>
            <person name="Schoustra S.E."/>
            <person name="Koenraadt C.J."/>
        </authorList>
    </citation>
    <scope>NUCLEOTIDE SEQUENCE [LARGE SCALE GENOMIC DNA]</scope>
    <source>
        <strain evidence="2 3">ARSEF 8028</strain>
    </source>
</reference>
<comment type="caution">
    <text evidence="2">The sequence shown here is derived from an EMBL/GenBank/DDBJ whole genome shotgun (WGS) entry which is preliminary data.</text>
</comment>
<dbReference type="AlphaFoldDB" id="A0A2S7YQ72"/>
<gene>
    <name evidence="2" type="ORF">BB8028_0012g00110</name>
</gene>
<feature type="region of interest" description="Disordered" evidence="1">
    <location>
        <begin position="60"/>
        <end position="87"/>
    </location>
</feature>